<dbReference type="AlphaFoldDB" id="K8XPF8"/>
<name>K8XPF8_RHOOP</name>
<evidence type="ECO:0000256" key="1">
    <source>
        <dbReference type="SAM" id="MobiDB-lite"/>
    </source>
</evidence>
<reference evidence="2 3" key="1">
    <citation type="journal article" date="2013" name="Genome Announc.">
        <title>Draft Genome Sequence of Rhodococcus opacus Strain M213 Shows a Diverse Catabolic Potential.</title>
        <authorList>
            <person name="Pathak A."/>
            <person name="Green S.J."/>
            <person name="Ogram A."/>
            <person name="Chauhan A."/>
        </authorList>
    </citation>
    <scope>NUCLEOTIDE SEQUENCE [LARGE SCALE GENOMIC DNA]</scope>
    <source>
        <strain evidence="2 3">M213</strain>
    </source>
</reference>
<dbReference type="EMBL" id="AJYC02000021">
    <property type="protein sequence ID" value="EKT83344.1"/>
    <property type="molecule type" value="Genomic_DNA"/>
</dbReference>
<dbReference type="Proteomes" id="UP000005951">
    <property type="component" value="Unassembled WGS sequence"/>
</dbReference>
<feature type="compositionally biased region" description="Low complexity" evidence="1">
    <location>
        <begin position="128"/>
        <end position="139"/>
    </location>
</feature>
<evidence type="ECO:0000313" key="2">
    <source>
        <dbReference type="EMBL" id="EKT83344.1"/>
    </source>
</evidence>
<gene>
    <name evidence="2" type="ORF">WSS_A07659</name>
</gene>
<accession>K8XPF8</accession>
<feature type="region of interest" description="Disordered" evidence="1">
    <location>
        <begin position="82"/>
        <end position="148"/>
    </location>
</feature>
<feature type="compositionally biased region" description="Basic residues" evidence="1">
    <location>
        <begin position="108"/>
        <end position="121"/>
    </location>
</feature>
<evidence type="ECO:0000313" key="3">
    <source>
        <dbReference type="Proteomes" id="UP000005951"/>
    </source>
</evidence>
<protein>
    <submittedName>
        <fullName evidence="2">Uncharacterized protein</fullName>
    </submittedName>
</protein>
<comment type="caution">
    <text evidence="2">The sequence shown here is derived from an EMBL/GenBank/DDBJ whole genome shotgun (WGS) entry which is preliminary data.</text>
</comment>
<feature type="compositionally biased region" description="Pro residues" evidence="1">
    <location>
        <begin position="94"/>
        <end position="105"/>
    </location>
</feature>
<organism evidence="2 3">
    <name type="scientific">Rhodococcus opacus M213</name>
    <dbReference type="NCBI Taxonomy" id="1129896"/>
    <lineage>
        <taxon>Bacteria</taxon>
        <taxon>Bacillati</taxon>
        <taxon>Actinomycetota</taxon>
        <taxon>Actinomycetes</taxon>
        <taxon>Mycobacteriales</taxon>
        <taxon>Nocardiaceae</taxon>
        <taxon>Rhodococcus</taxon>
    </lineage>
</organism>
<proteinExistence type="predicted"/>
<sequence length="148" mass="14913">MRGAVDGVRSGDAHAETSPVGAVGAAAKGGITGSVQGAVDGVRSGIRSGTASTPAAAWTIAALGATGLVGWPIAVVLGGAVRSPSGCSTHARHPNPPTQHPPTPPRHQQNRRQRRRSLTCRRSRDGIATAAASSPSSHASHPRRGCRA</sequence>